<evidence type="ECO:0000313" key="1">
    <source>
        <dbReference type="EMBL" id="QJY46641.1"/>
    </source>
</evidence>
<dbReference type="RefSeq" id="WP_172158192.1">
    <property type="nucleotide sequence ID" value="NZ_CP053564.1"/>
</dbReference>
<proteinExistence type="predicted"/>
<protein>
    <submittedName>
        <fullName evidence="1">Uncharacterized protein</fullName>
    </submittedName>
</protein>
<dbReference type="KEGG" id="pbro:HOP40_13125"/>
<evidence type="ECO:0000313" key="2">
    <source>
        <dbReference type="Proteomes" id="UP000505377"/>
    </source>
</evidence>
<gene>
    <name evidence="1" type="ORF">HOP40_13125</name>
</gene>
<dbReference type="AlphaFoldDB" id="A0A6M6JJW1"/>
<reference evidence="1 2" key="1">
    <citation type="submission" date="2020-05" db="EMBL/GenBank/DDBJ databases">
        <authorList>
            <person name="Mo P."/>
        </authorList>
    </citation>
    <scope>NUCLEOTIDE SEQUENCE [LARGE SCALE GENOMIC DNA]</scope>
    <source>
        <strain evidence="1 2">Gen01</strain>
    </source>
</reference>
<name>A0A6M6JJW1_9PSEU</name>
<organism evidence="1 2">
    <name type="scientific">Pseudonocardia broussonetiae</name>
    <dbReference type="NCBI Taxonomy" id="2736640"/>
    <lineage>
        <taxon>Bacteria</taxon>
        <taxon>Bacillati</taxon>
        <taxon>Actinomycetota</taxon>
        <taxon>Actinomycetes</taxon>
        <taxon>Pseudonocardiales</taxon>
        <taxon>Pseudonocardiaceae</taxon>
        <taxon>Pseudonocardia</taxon>
    </lineage>
</organism>
<keyword evidence="2" id="KW-1185">Reference proteome</keyword>
<accession>A0A6M6JJW1</accession>
<sequence length="55" mass="6055">MPDPHEPPVELADVDVDEQLIEDLRAGAQPPSHDHVAQHLAALRDEVNRCPIPSL</sequence>
<dbReference type="Proteomes" id="UP000505377">
    <property type="component" value="Chromosome"/>
</dbReference>
<dbReference type="EMBL" id="CP053564">
    <property type="protein sequence ID" value="QJY46641.1"/>
    <property type="molecule type" value="Genomic_DNA"/>
</dbReference>